<feature type="domain" description="Tryptophan synthase beta chain-like PALP" evidence="5">
    <location>
        <begin position="21"/>
        <end position="255"/>
    </location>
</feature>
<organism evidence="6">
    <name type="scientific">marine sediment metagenome</name>
    <dbReference type="NCBI Taxonomy" id="412755"/>
    <lineage>
        <taxon>unclassified sequences</taxon>
        <taxon>metagenomes</taxon>
        <taxon>ecological metagenomes</taxon>
    </lineage>
</organism>
<keyword evidence="4" id="KW-0456">Lyase</keyword>
<dbReference type="GO" id="GO:0004794">
    <property type="term" value="F:threonine deaminase activity"/>
    <property type="evidence" value="ECO:0007669"/>
    <property type="project" value="TreeGrafter"/>
</dbReference>
<accession>X1HIY4</accession>
<dbReference type="GO" id="GO:0006565">
    <property type="term" value="P:L-serine catabolic process"/>
    <property type="evidence" value="ECO:0007669"/>
    <property type="project" value="TreeGrafter"/>
</dbReference>
<dbReference type="SUPFAM" id="SSF53686">
    <property type="entry name" value="Tryptophan synthase beta subunit-like PLP-dependent enzymes"/>
    <property type="match status" value="1"/>
</dbReference>
<evidence type="ECO:0000259" key="5">
    <source>
        <dbReference type="Pfam" id="PF00291"/>
    </source>
</evidence>
<name>X1HIY4_9ZZZZ</name>
<feature type="non-terminal residue" evidence="6">
    <location>
        <position position="256"/>
    </location>
</feature>
<evidence type="ECO:0000256" key="3">
    <source>
        <dbReference type="ARBA" id="ARBA00022898"/>
    </source>
</evidence>
<dbReference type="PANTHER" id="PTHR48078:SF6">
    <property type="entry name" value="L-THREONINE DEHYDRATASE CATABOLIC TDCB"/>
    <property type="match status" value="1"/>
</dbReference>
<dbReference type="PANTHER" id="PTHR48078">
    <property type="entry name" value="THREONINE DEHYDRATASE, MITOCHONDRIAL-RELATED"/>
    <property type="match status" value="1"/>
</dbReference>
<protein>
    <recommendedName>
        <fullName evidence="5">Tryptophan synthase beta chain-like PALP domain-containing protein</fullName>
    </recommendedName>
</protein>
<dbReference type="AlphaFoldDB" id="X1HIY4"/>
<dbReference type="Gene3D" id="3.40.50.1100">
    <property type="match status" value="2"/>
</dbReference>
<comment type="similarity">
    <text evidence="2">Belongs to the serine/threonine dehydratase family.</text>
</comment>
<dbReference type="GO" id="GO:0009097">
    <property type="term" value="P:isoleucine biosynthetic process"/>
    <property type="evidence" value="ECO:0007669"/>
    <property type="project" value="TreeGrafter"/>
</dbReference>
<dbReference type="GO" id="GO:0003941">
    <property type="term" value="F:L-serine ammonia-lyase activity"/>
    <property type="evidence" value="ECO:0007669"/>
    <property type="project" value="TreeGrafter"/>
</dbReference>
<evidence type="ECO:0000256" key="1">
    <source>
        <dbReference type="ARBA" id="ARBA00001933"/>
    </source>
</evidence>
<comment type="caution">
    <text evidence="6">The sequence shown here is derived from an EMBL/GenBank/DDBJ whole genome shotgun (WGS) entry which is preliminary data.</text>
</comment>
<gene>
    <name evidence="6" type="ORF">S03H2_40085</name>
</gene>
<dbReference type="EMBL" id="BARU01024827">
    <property type="protein sequence ID" value="GAH53799.1"/>
    <property type="molecule type" value="Genomic_DNA"/>
</dbReference>
<dbReference type="CDD" id="cd01562">
    <property type="entry name" value="Thr-dehyd"/>
    <property type="match status" value="1"/>
</dbReference>
<sequence>MKTPEVSLKKIKEARERIKGMVNKTPCIYSLPLSRITKKEVFLKLENLQVTQAFKARGNANKITLLSKEEKGRGVITASSGNHGQGLSLAALGAGIKAVIVLPEVAPKNKIEKIKENKAEVIIKGKTYDDACSYAHSLSKKMGYTYIPSFDDLDIIAGNGSIGLEILEEVPQSQIIICPIGGGGGISGVALATKQIKSDIKIIGVEAERSASMLESIKAGKIVELSSANTFADGIAVRKPGKINFEIVKKYVDNII</sequence>
<dbReference type="GO" id="GO:0006567">
    <property type="term" value="P:L-threonine catabolic process"/>
    <property type="evidence" value="ECO:0007669"/>
    <property type="project" value="TreeGrafter"/>
</dbReference>
<evidence type="ECO:0000256" key="2">
    <source>
        <dbReference type="ARBA" id="ARBA00010869"/>
    </source>
</evidence>
<dbReference type="Pfam" id="PF00291">
    <property type="entry name" value="PALP"/>
    <property type="match status" value="1"/>
</dbReference>
<proteinExistence type="inferred from homology"/>
<dbReference type="InterPro" id="IPR036052">
    <property type="entry name" value="TrpB-like_PALP_sf"/>
</dbReference>
<evidence type="ECO:0000313" key="6">
    <source>
        <dbReference type="EMBL" id="GAH53799.1"/>
    </source>
</evidence>
<keyword evidence="3" id="KW-0663">Pyridoxal phosphate</keyword>
<comment type="cofactor">
    <cofactor evidence="1">
        <name>pyridoxal 5'-phosphate</name>
        <dbReference type="ChEBI" id="CHEBI:597326"/>
    </cofactor>
</comment>
<dbReference type="InterPro" id="IPR050147">
    <property type="entry name" value="Ser/Thr_Dehydratase"/>
</dbReference>
<dbReference type="FunFam" id="3.40.50.1100:FF:000005">
    <property type="entry name" value="Threonine dehydratase catabolic"/>
    <property type="match status" value="1"/>
</dbReference>
<dbReference type="InterPro" id="IPR001926">
    <property type="entry name" value="TrpB-like_PALP"/>
</dbReference>
<evidence type="ECO:0000256" key="4">
    <source>
        <dbReference type="ARBA" id="ARBA00023239"/>
    </source>
</evidence>
<reference evidence="6" key="1">
    <citation type="journal article" date="2014" name="Front. Microbiol.">
        <title>High frequency of phylogenetically diverse reductive dehalogenase-homologous genes in deep subseafloor sedimentary metagenomes.</title>
        <authorList>
            <person name="Kawai M."/>
            <person name="Futagami T."/>
            <person name="Toyoda A."/>
            <person name="Takaki Y."/>
            <person name="Nishi S."/>
            <person name="Hori S."/>
            <person name="Arai W."/>
            <person name="Tsubouchi T."/>
            <person name="Morono Y."/>
            <person name="Uchiyama I."/>
            <person name="Ito T."/>
            <person name="Fujiyama A."/>
            <person name="Inagaki F."/>
            <person name="Takami H."/>
        </authorList>
    </citation>
    <scope>NUCLEOTIDE SEQUENCE</scope>
    <source>
        <strain evidence="6">Expedition CK06-06</strain>
    </source>
</reference>